<dbReference type="EMBL" id="REFJ01000005">
    <property type="protein sequence ID" value="RMA78750.1"/>
    <property type="molecule type" value="Genomic_DNA"/>
</dbReference>
<name>A0A3M0A1R7_9GAMM</name>
<dbReference type="PANTHER" id="PTHR31793:SF27">
    <property type="entry name" value="NOVEL THIOESTERASE SUPERFAMILY DOMAIN AND SAPOSIN A-TYPE DOMAIN CONTAINING PROTEIN (0610012H03RIK)"/>
    <property type="match status" value="1"/>
</dbReference>
<reference evidence="3 4" key="1">
    <citation type="submission" date="2018-10" db="EMBL/GenBank/DDBJ databases">
        <title>Genomic Encyclopedia of Type Strains, Phase IV (KMG-IV): sequencing the most valuable type-strain genomes for metagenomic binning, comparative biology and taxonomic classification.</title>
        <authorList>
            <person name="Goeker M."/>
        </authorList>
    </citation>
    <scope>NUCLEOTIDE SEQUENCE [LARGE SCALE GENOMIC DNA]</scope>
    <source>
        <strain evidence="3 4">DSM 25080</strain>
    </source>
</reference>
<comment type="caution">
    <text evidence="3">The sequence shown here is derived from an EMBL/GenBank/DDBJ whole genome shotgun (WGS) entry which is preliminary data.</text>
</comment>
<sequence>MSVLREAITPSFFETDALGHINNTVVPKWFEKARLPLFRIFTPDLNPADWRLIVLKIEVEYSAQIHYQFPVEIQTWIAKIGNSSFVVNQQVLQHGEICAKGSTVMVHFDYQQQASAPMSEEQKSSLAEFQLAGA</sequence>
<proteinExistence type="inferred from homology"/>
<evidence type="ECO:0000256" key="2">
    <source>
        <dbReference type="ARBA" id="ARBA00022801"/>
    </source>
</evidence>
<dbReference type="InterPro" id="IPR029069">
    <property type="entry name" value="HotDog_dom_sf"/>
</dbReference>
<organism evidence="3 4">
    <name type="scientific">Umboniibacter marinipuniceus</name>
    <dbReference type="NCBI Taxonomy" id="569599"/>
    <lineage>
        <taxon>Bacteria</taxon>
        <taxon>Pseudomonadati</taxon>
        <taxon>Pseudomonadota</taxon>
        <taxon>Gammaproteobacteria</taxon>
        <taxon>Cellvibrionales</taxon>
        <taxon>Cellvibrionaceae</taxon>
        <taxon>Umboniibacter</taxon>
    </lineage>
</organism>
<evidence type="ECO:0000313" key="3">
    <source>
        <dbReference type="EMBL" id="RMA78750.1"/>
    </source>
</evidence>
<dbReference type="GO" id="GO:0047617">
    <property type="term" value="F:fatty acyl-CoA hydrolase activity"/>
    <property type="evidence" value="ECO:0007669"/>
    <property type="project" value="TreeGrafter"/>
</dbReference>
<dbReference type="Gene3D" id="3.10.129.10">
    <property type="entry name" value="Hotdog Thioesterase"/>
    <property type="match status" value="1"/>
</dbReference>
<dbReference type="Proteomes" id="UP000267187">
    <property type="component" value="Unassembled WGS sequence"/>
</dbReference>
<keyword evidence="4" id="KW-1185">Reference proteome</keyword>
<protein>
    <submittedName>
        <fullName evidence="3">Acyl-CoA thioester hydrolase</fullName>
    </submittedName>
</protein>
<comment type="similarity">
    <text evidence="1">Belongs to the 4-hydroxybenzoyl-CoA thioesterase family.</text>
</comment>
<dbReference type="InterPro" id="IPR050563">
    <property type="entry name" value="4-hydroxybenzoyl-CoA_TE"/>
</dbReference>
<gene>
    <name evidence="3" type="ORF">DFR27_2088</name>
</gene>
<evidence type="ECO:0000313" key="4">
    <source>
        <dbReference type="Proteomes" id="UP000267187"/>
    </source>
</evidence>
<accession>A0A3M0A1R7</accession>
<evidence type="ECO:0000256" key="1">
    <source>
        <dbReference type="ARBA" id="ARBA00005953"/>
    </source>
</evidence>
<keyword evidence="2 3" id="KW-0378">Hydrolase</keyword>
<dbReference type="RefSeq" id="WP_211327622.1">
    <property type="nucleotide sequence ID" value="NZ_REFJ01000005.1"/>
</dbReference>
<dbReference type="CDD" id="cd00586">
    <property type="entry name" value="4HBT"/>
    <property type="match status" value="1"/>
</dbReference>
<dbReference type="PANTHER" id="PTHR31793">
    <property type="entry name" value="4-HYDROXYBENZOYL-COA THIOESTERASE FAMILY MEMBER"/>
    <property type="match status" value="1"/>
</dbReference>
<dbReference type="AlphaFoldDB" id="A0A3M0A1R7"/>
<dbReference type="SUPFAM" id="SSF54637">
    <property type="entry name" value="Thioesterase/thiol ester dehydrase-isomerase"/>
    <property type="match status" value="1"/>
</dbReference>
<dbReference type="Pfam" id="PF13279">
    <property type="entry name" value="4HBT_2"/>
    <property type="match status" value="1"/>
</dbReference>